<protein>
    <submittedName>
        <fullName evidence="2">Uncharacterized protein</fullName>
    </submittedName>
</protein>
<geneLocation type="plasmid" evidence="2">
    <name>pECSIC9</name>
</geneLocation>
<sequence>MTLLMALPPISDGTRDKQRQTPGVTPSGPLCCAAHRAGSRLAPLTRAAAANASGLRPSASALRLASGLCPPRWRLAAGVSRQPGSPVSQLPGHKAVPLAWVVPPMTAVKPGAAGCQQTLRSSC</sequence>
<feature type="region of interest" description="Disordered" evidence="1">
    <location>
        <begin position="1"/>
        <end position="29"/>
    </location>
</feature>
<organism evidence="2">
    <name type="scientific">Escherichia coli</name>
    <dbReference type="NCBI Taxonomy" id="562"/>
    <lineage>
        <taxon>Bacteria</taxon>
        <taxon>Pseudomonadati</taxon>
        <taxon>Pseudomonadota</taxon>
        <taxon>Gammaproteobacteria</taxon>
        <taxon>Enterobacterales</taxon>
        <taxon>Enterobacteriaceae</taxon>
        <taxon>Escherichia</taxon>
    </lineage>
</organism>
<accession>A0A385EMV9</accession>
<evidence type="ECO:0000256" key="1">
    <source>
        <dbReference type="SAM" id="MobiDB-lite"/>
    </source>
</evidence>
<dbReference type="AlphaFoldDB" id="A0A385EMV9"/>
<keyword evidence="2" id="KW-0614">Plasmid</keyword>
<reference evidence="2" key="1">
    <citation type="submission" date="2018-01" db="EMBL/GenBank/DDBJ databases">
        <title>Escherichia coli ST648-D co-producing KPC-2, CTX-M- 15 and QnrS1 isgoing to companion animals.</title>
        <authorList>
            <person name="Sellera F."/>
            <person name="Fernandes M."/>
            <person name="Ruiz R."/>
            <person name="Falleiros A."/>
            <person name="Rodrigues F."/>
            <person name="Cerdeira L."/>
            <person name="Lincopan N."/>
        </authorList>
    </citation>
    <scope>NUCLEOTIDE SEQUENCE</scope>
    <source>
        <strain evidence="2">ECSIC9</strain>
        <plasmid evidence="2">pECSIC9</plasmid>
    </source>
</reference>
<dbReference type="EMBL" id="MG886286">
    <property type="protein sequence ID" value="AXQ86703.1"/>
    <property type="molecule type" value="Genomic_DNA"/>
</dbReference>
<evidence type="ECO:0000313" key="2">
    <source>
        <dbReference type="EMBL" id="AXQ86703.1"/>
    </source>
</evidence>
<name>A0A385EMV9_ECOLX</name>
<gene>
    <name evidence="2" type="ORF">pECSIC9_00015</name>
</gene>
<proteinExistence type="predicted"/>